<dbReference type="Gene3D" id="3.30.1310.20">
    <property type="entry name" value="PRTase-like"/>
    <property type="match status" value="1"/>
</dbReference>
<dbReference type="InterPro" id="IPR029057">
    <property type="entry name" value="PRTase-like"/>
</dbReference>
<evidence type="ECO:0000313" key="3">
    <source>
        <dbReference type="Proteomes" id="UP000235777"/>
    </source>
</evidence>
<dbReference type="CDD" id="cd06223">
    <property type="entry name" value="PRTases_typeI"/>
    <property type="match status" value="1"/>
</dbReference>
<dbReference type="InterPro" id="IPR000836">
    <property type="entry name" value="PRTase_dom"/>
</dbReference>
<dbReference type="Proteomes" id="UP000235777">
    <property type="component" value="Unassembled WGS sequence"/>
</dbReference>
<gene>
    <name evidence="2" type="ORF">C0Z20_26565</name>
</gene>
<dbReference type="OrthoDB" id="9810066at2"/>
<dbReference type="GO" id="GO:0016757">
    <property type="term" value="F:glycosyltransferase activity"/>
    <property type="evidence" value="ECO:0007669"/>
    <property type="project" value="UniProtKB-KW"/>
</dbReference>
<proteinExistence type="predicted"/>
<evidence type="ECO:0000259" key="1">
    <source>
        <dbReference type="Pfam" id="PF00156"/>
    </source>
</evidence>
<reference evidence="2 3" key="1">
    <citation type="submission" date="2018-01" db="EMBL/GenBank/DDBJ databases">
        <title>Whole genome analyses suggest that Burkholderia sensu lato contains two further novel genera in the rhizoxinica-symbiotica group Mycetohabitans gen. nov., and Trinickia gen. nov.: implications for the evolution of diazotrophy and nodulation in the Burkholderiaceae.</title>
        <authorList>
            <person name="Estrada-de los Santos P."/>
            <person name="Palmer M."/>
            <person name="Chavez-Ramirez B."/>
            <person name="Beukes C."/>
            <person name="Steenkamp E.T."/>
            <person name="Hirsch A.M."/>
            <person name="Manyaka P."/>
            <person name="Maluk M."/>
            <person name="Lafos M."/>
            <person name="Crook M."/>
            <person name="Gross E."/>
            <person name="Simon M.F."/>
            <person name="Bueno dos Reis Junior F."/>
            <person name="Poole P.S."/>
            <person name="Venter S.N."/>
            <person name="James E.K."/>
        </authorList>
    </citation>
    <scope>NUCLEOTIDE SEQUENCE [LARGE SCALE GENOMIC DNA]</scope>
    <source>
        <strain evidence="2 3">JPY 581</strain>
    </source>
</reference>
<feature type="domain" description="Phosphoribosyltransferase" evidence="1">
    <location>
        <begin position="14"/>
        <end position="166"/>
    </location>
</feature>
<protein>
    <submittedName>
        <fullName evidence="2">Phosphoribosyltransferase</fullName>
    </submittedName>
</protein>
<dbReference type="EMBL" id="PNYC01000022">
    <property type="protein sequence ID" value="PMS32219.1"/>
    <property type="molecule type" value="Genomic_DNA"/>
</dbReference>
<dbReference type="SUPFAM" id="SSF53271">
    <property type="entry name" value="PRTase-like"/>
    <property type="match status" value="1"/>
</dbReference>
<sequence length="219" mass="23270">MTAMYSLFNDRVEAGRMLAERLKEYVGPGTVVLALPRGGVPVGFELAMALGAELDIMPVRKLGVPSQPELAMGAIAPGGALFVDTQTMRAAHVGQAQFDAVLAQEQSELARRETSYRGERAPSAVEGRTAILVDDGIATGATMQAAVKALRERRPARIVVAVPVAPAGAETDFAAIVDEFVCVAQPALFFSVGQHYDNFGQTTDEEVRDLLERARAGGK</sequence>
<dbReference type="Gene3D" id="3.40.50.2020">
    <property type="match status" value="1"/>
</dbReference>
<keyword evidence="2" id="KW-0328">Glycosyltransferase</keyword>
<dbReference type="Pfam" id="PF00156">
    <property type="entry name" value="Pribosyltran"/>
    <property type="match status" value="1"/>
</dbReference>
<organism evidence="2 3">
    <name type="scientific">Trinickia symbiotica</name>
    <dbReference type="NCBI Taxonomy" id="863227"/>
    <lineage>
        <taxon>Bacteria</taxon>
        <taxon>Pseudomonadati</taxon>
        <taxon>Pseudomonadota</taxon>
        <taxon>Betaproteobacteria</taxon>
        <taxon>Burkholderiales</taxon>
        <taxon>Burkholderiaceae</taxon>
        <taxon>Trinickia</taxon>
    </lineage>
</organism>
<dbReference type="STRING" id="863227.GCA_000373005_04740"/>
<name>A0A2N7WS14_9BURK</name>
<keyword evidence="3" id="KW-1185">Reference proteome</keyword>
<dbReference type="AlphaFoldDB" id="A0A2N7WS14"/>
<evidence type="ECO:0000313" key="2">
    <source>
        <dbReference type="EMBL" id="PMS32219.1"/>
    </source>
</evidence>
<keyword evidence="2" id="KW-0808">Transferase</keyword>
<accession>A0A2N7WS14</accession>
<comment type="caution">
    <text evidence="2">The sequence shown here is derived from an EMBL/GenBank/DDBJ whole genome shotgun (WGS) entry which is preliminary data.</text>
</comment>